<dbReference type="AlphaFoldDB" id="K0TF07"/>
<organism evidence="1 2">
    <name type="scientific">Thalassiosira oceanica</name>
    <name type="common">Marine diatom</name>
    <dbReference type="NCBI Taxonomy" id="159749"/>
    <lineage>
        <taxon>Eukaryota</taxon>
        <taxon>Sar</taxon>
        <taxon>Stramenopiles</taxon>
        <taxon>Ochrophyta</taxon>
        <taxon>Bacillariophyta</taxon>
        <taxon>Coscinodiscophyceae</taxon>
        <taxon>Thalassiosirophycidae</taxon>
        <taxon>Thalassiosirales</taxon>
        <taxon>Thalassiosiraceae</taxon>
        <taxon>Thalassiosira</taxon>
    </lineage>
</organism>
<keyword evidence="2" id="KW-1185">Reference proteome</keyword>
<gene>
    <name evidence="1" type="ORF">THAOC_06408</name>
</gene>
<feature type="non-terminal residue" evidence="1">
    <location>
        <position position="1"/>
    </location>
</feature>
<dbReference type="Gene3D" id="3.40.50.2000">
    <property type="entry name" value="Glycogen Phosphorylase B"/>
    <property type="match status" value="1"/>
</dbReference>
<evidence type="ECO:0000313" key="1">
    <source>
        <dbReference type="EMBL" id="EJK72096.1"/>
    </source>
</evidence>
<reference evidence="1 2" key="1">
    <citation type="journal article" date="2012" name="Genome Biol.">
        <title>Genome and low-iron response of an oceanic diatom adapted to chronic iron limitation.</title>
        <authorList>
            <person name="Lommer M."/>
            <person name="Specht M."/>
            <person name="Roy A.S."/>
            <person name="Kraemer L."/>
            <person name="Andreson R."/>
            <person name="Gutowska M.A."/>
            <person name="Wolf J."/>
            <person name="Bergner S.V."/>
            <person name="Schilhabel M.B."/>
            <person name="Klostermeier U.C."/>
            <person name="Beiko R.G."/>
            <person name="Rosenstiel P."/>
            <person name="Hippler M."/>
            <person name="Laroche J."/>
        </authorList>
    </citation>
    <scope>NUCLEOTIDE SEQUENCE [LARGE SCALE GENOMIC DNA]</scope>
    <source>
        <strain evidence="1 2">CCMP1005</strain>
    </source>
</reference>
<dbReference type="Proteomes" id="UP000266841">
    <property type="component" value="Unassembled WGS sequence"/>
</dbReference>
<evidence type="ECO:0008006" key="3">
    <source>
        <dbReference type="Google" id="ProtNLM"/>
    </source>
</evidence>
<protein>
    <recommendedName>
        <fullName evidence="3">Glycosyl transferase family 1 domain-containing protein</fullName>
    </recommendedName>
</protein>
<evidence type="ECO:0000313" key="2">
    <source>
        <dbReference type="Proteomes" id="UP000266841"/>
    </source>
</evidence>
<dbReference type="SUPFAM" id="SSF53756">
    <property type="entry name" value="UDP-Glycosyltransferase/glycogen phosphorylase"/>
    <property type="match status" value="1"/>
</dbReference>
<dbReference type="EMBL" id="AGNL01006378">
    <property type="protein sequence ID" value="EJK72096.1"/>
    <property type="molecule type" value="Genomic_DNA"/>
</dbReference>
<proteinExistence type="predicted"/>
<name>K0TF07_THAOC</name>
<accession>K0TF07</accession>
<comment type="caution">
    <text evidence="1">The sequence shown here is derived from an EMBL/GenBank/DDBJ whole genome shotgun (WGS) entry which is preliminary data.</text>
</comment>
<sequence length="114" mass="11757">RSSPVRPQRHPCPYDAYGMTAVESAAFGCPTVADGGRGVGALALLGGGGCVEVDLEGTIAGGEGGEKLALELAAIIADREGLRRVGEEGRRRALGWDEAACCRRLVAVMMSLSN</sequence>